<comment type="similarity">
    <text evidence="2">Belongs to the outer membrane factor (OMF) (TC 1.B.17) family.</text>
</comment>
<dbReference type="InterPro" id="IPR003423">
    <property type="entry name" value="OMP_efflux"/>
</dbReference>
<protein>
    <submittedName>
        <fullName evidence="9">TolC family protein</fullName>
    </submittedName>
</protein>
<evidence type="ECO:0000256" key="7">
    <source>
        <dbReference type="ARBA" id="ARBA00023237"/>
    </source>
</evidence>
<dbReference type="Pfam" id="PF02321">
    <property type="entry name" value="OEP"/>
    <property type="match status" value="2"/>
</dbReference>
<keyword evidence="10" id="KW-1185">Reference proteome</keyword>
<evidence type="ECO:0000256" key="4">
    <source>
        <dbReference type="ARBA" id="ARBA00022452"/>
    </source>
</evidence>
<dbReference type="Proteomes" id="UP001290861">
    <property type="component" value="Unassembled WGS sequence"/>
</dbReference>
<keyword evidence="3" id="KW-0813">Transport</keyword>
<evidence type="ECO:0000256" key="3">
    <source>
        <dbReference type="ARBA" id="ARBA00022448"/>
    </source>
</evidence>
<dbReference type="EMBL" id="JARVCO010000010">
    <property type="protein sequence ID" value="MDZ8118740.1"/>
    <property type="molecule type" value="Genomic_DNA"/>
</dbReference>
<accession>A0ABU5MX39</accession>
<comment type="subcellular location">
    <subcellularLocation>
        <location evidence="1">Cell outer membrane</location>
    </subcellularLocation>
</comment>
<sequence>MIKTAFGTLGGVFVFSLNLYADTNRPAPPSLSLEQAVLMGLQHNRGLQVQQFNPVIAGAFEQLERGVYDPEFFASFSDTEENVVETSTATVSQFQNEGSDTEGAVGIRQQLPTGTEVEASVSSERSISTRSPEQQTARLGLTVTQQLLRGFGPSVNLASIRQAELETEASRYELRGYTEAVIADIEMAYWRYVAAREAIRVVKSSLEIAQSQLEEVESRIEVGDLPENEAAAARAEVALSKQNLIDAQSAMEKQRYTLLRLVQPNLSVTEMQALEAVSSPDVDVSREPDAEESILLALQSRSEIKEAELQLQRGELETVVTRNGRLPKLELFINLGKTGYADTFDDSFKNLDGPGYDVTVGLEFSQALGNRQARARDIIARTELEQGKEALANLRDLVRFDVLLALNELKRARLQVSASTETRGYREQTLQAERDRFEVGTATALDVALTQRDLLQSRLAEIEARVAFMIARIRLFQAEGTLIERRGLSIDSVDREIIDW</sequence>
<dbReference type="InterPro" id="IPR051906">
    <property type="entry name" value="TolC-like"/>
</dbReference>
<keyword evidence="5" id="KW-0812">Transmembrane</keyword>
<feature type="region of interest" description="Disordered" evidence="8">
    <location>
        <begin position="113"/>
        <end position="135"/>
    </location>
</feature>
<organism evidence="9 10">
    <name type="scientific">Pontiella agarivorans</name>
    <dbReference type="NCBI Taxonomy" id="3038953"/>
    <lineage>
        <taxon>Bacteria</taxon>
        <taxon>Pseudomonadati</taxon>
        <taxon>Kiritimatiellota</taxon>
        <taxon>Kiritimatiellia</taxon>
        <taxon>Kiritimatiellales</taxon>
        <taxon>Pontiellaceae</taxon>
        <taxon>Pontiella</taxon>
    </lineage>
</organism>
<dbReference type="Gene3D" id="1.20.1600.10">
    <property type="entry name" value="Outer membrane efflux proteins (OEP)"/>
    <property type="match status" value="1"/>
</dbReference>
<dbReference type="SUPFAM" id="SSF56954">
    <property type="entry name" value="Outer membrane efflux proteins (OEP)"/>
    <property type="match status" value="1"/>
</dbReference>
<evidence type="ECO:0000256" key="2">
    <source>
        <dbReference type="ARBA" id="ARBA00007613"/>
    </source>
</evidence>
<feature type="compositionally biased region" description="Low complexity" evidence="8">
    <location>
        <begin position="115"/>
        <end position="133"/>
    </location>
</feature>
<keyword evidence="7" id="KW-0998">Cell outer membrane</keyword>
<dbReference type="PANTHER" id="PTHR30026">
    <property type="entry name" value="OUTER MEMBRANE PROTEIN TOLC"/>
    <property type="match status" value="1"/>
</dbReference>
<reference evidence="9 10" key="1">
    <citation type="journal article" date="2024" name="Appl. Environ. Microbiol.">
        <title>Pontiella agarivorans sp. nov., a novel marine anaerobic bacterium capable of degrading macroalgal polysaccharides and fixing nitrogen.</title>
        <authorList>
            <person name="Liu N."/>
            <person name="Kivenson V."/>
            <person name="Peng X."/>
            <person name="Cui Z."/>
            <person name="Lankiewicz T.S."/>
            <person name="Gosselin K.M."/>
            <person name="English C.J."/>
            <person name="Blair E.M."/>
            <person name="O'Malley M.A."/>
            <person name="Valentine D.L."/>
        </authorList>
    </citation>
    <scope>NUCLEOTIDE SEQUENCE [LARGE SCALE GENOMIC DNA]</scope>
    <source>
        <strain evidence="9 10">NLcol2</strain>
    </source>
</reference>
<comment type="caution">
    <text evidence="9">The sequence shown here is derived from an EMBL/GenBank/DDBJ whole genome shotgun (WGS) entry which is preliminary data.</text>
</comment>
<evidence type="ECO:0000256" key="5">
    <source>
        <dbReference type="ARBA" id="ARBA00022692"/>
    </source>
</evidence>
<keyword evidence="4" id="KW-1134">Transmembrane beta strand</keyword>
<keyword evidence="6" id="KW-0472">Membrane</keyword>
<evidence type="ECO:0000256" key="1">
    <source>
        <dbReference type="ARBA" id="ARBA00004442"/>
    </source>
</evidence>
<evidence type="ECO:0000313" key="10">
    <source>
        <dbReference type="Proteomes" id="UP001290861"/>
    </source>
</evidence>
<evidence type="ECO:0000256" key="8">
    <source>
        <dbReference type="SAM" id="MobiDB-lite"/>
    </source>
</evidence>
<dbReference type="PANTHER" id="PTHR30026:SF20">
    <property type="entry name" value="OUTER MEMBRANE PROTEIN TOLC"/>
    <property type="match status" value="1"/>
</dbReference>
<name>A0ABU5MX39_9BACT</name>
<gene>
    <name evidence="9" type="ORF">P9H32_08865</name>
</gene>
<proteinExistence type="inferred from homology"/>
<evidence type="ECO:0000313" key="9">
    <source>
        <dbReference type="EMBL" id="MDZ8118740.1"/>
    </source>
</evidence>
<evidence type="ECO:0000256" key="6">
    <source>
        <dbReference type="ARBA" id="ARBA00023136"/>
    </source>
</evidence>